<reference evidence="2" key="1">
    <citation type="submission" date="2016-11" db="UniProtKB">
        <authorList>
            <consortium name="WormBaseParasite"/>
        </authorList>
    </citation>
    <scope>IDENTIFICATION</scope>
    <source>
        <strain evidence="2">KR3021</strain>
    </source>
</reference>
<sequence length="245" mass="27509">MALPGHLVNNNSSPNRNYSNNSSRNHVEMSRLVMPHGVIRDDETSASRRTEKLSDVFTNSEDTTEFMKNLQMLLCANLTDGVYYVILFIIASYGLTCLMIAAFNMPFCRIQPMISVYLLTFGLITILFAITLAMGRCCNESPTRRRIRRAHSTTSQNSKGVLGEVCISGVNAILFIVLIVWTILGAIWVYGNIEFVHYGTGMFEEHYCDPLLYRTAFTTVTLNLLFLVAMIFAMVVLLIYGATKS</sequence>
<evidence type="ECO:0000313" key="1">
    <source>
        <dbReference type="Proteomes" id="UP000095286"/>
    </source>
</evidence>
<accession>A0AC35TIV7</accession>
<organism evidence="1 2">
    <name type="scientific">Rhabditophanes sp. KR3021</name>
    <dbReference type="NCBI Taxonomy" id="114890"/>
    <lineage>
        <taxon>Eukaryota</taxon>
        <taxon>Metazoa</taxon>
        <taxon>Ecdysozoa</taxon>
        <taxon>Nematoda</taxon>
        <taxon>Chromadorea</taxon>
        <taxon>Rhabditida</taxon>
        <taxon>Tylenchina</taxon>
        <taxon>Panagrolaimomorpha</taxon>
        <taxon>Strongyloidoidea</taxon>
        <taxon>Alloionematidae</taxon>
        <taxon>Rhabditophanes</taxon>
    </lineage>
</organism>
<dbReference type="Proteomes" id="UP000095286">
    <property type="component" value="Unplaced"/>
</dbReference>
<protein>
    <submittedName>
        <fullName evidence="2">G_PROTEIN_RECEP_F1_2 domain-containing protein</fullName>
    </submittedName>
</protein>
<name>A0AC35TIV7_9BILA</name>
<evidence type="ECO:0000313" key="2">
    <source>
        <dbReference type="WBParaSite" id="RSKR_0000108300.1"/>
    </source>
</evidence>
<dbReference type="WBParaSite" id="RSKR_0000108300.1">
    <property type="protein sequence ID" value="RSKR_0000108300.1"/>
    <property type="gene ID" value="RSKR_0000108300"/>
</dbReference>
<proteinExistence type="predicted"/>